<dbReference type="GO" id="GO:0005886">
    <property type="term" value="C:plasma membrane"/>
    <property type="evidence" value="ECO:0007669"/>
    <property type="project" value="UniProtKB-SubCell"/>
</dbReference>
<comment type="caution">
    <text evidence="5">The sequence shown here is derived from an EMBL/GenBank/DDBJ whole genome shotgun (WGS) entry which is preliminary data.</text>
</comment>
<dbReference type="EMBL" id="JAULJE010000022">
    <property type="protein sequence ID" value="KAK1329483.1"/>
    <property type="molecule type" value="Genomic_DNA"/>
</dbReference>
<dbReference type="PANTHER" id="PTHR10686">
    <property type="entry name" value="FOLATE TRANSPORTER"/>
    <property type="match status" value="1"/>
</dbReference>
<comment type="subcellular location">
    <subcellularLocation>
        <location evidence="3">Cell membrane</location>
        <topology evidence="3">Multi-pass membrane protein</topology>
    </subcellularLocation>
    <subcellularLocation>
        <location evidence="1">Membrane</location>
        <topology evidence="1">Multi-pass membrane protein</topology>
    </subcellularLocation>
</comment>
<dbReference type="SUPFAM" id="SSF103473">
    <property type="entry name" value="MFS general substrate transporter"/>
    <property type="match status" value="1"/>
</dbReference>
<dbReference type="InterPro" id="IPR002666">
    <property type="entry name" value="Folate_carrier"/>
</dbReference>
<keyword evidence="3" id="KW-0325">Glycoprotein</keyword>
<sequence length="625" mass="68699">MDVPGPVSRRAAAAAATMLLRTARVPREGWLLPTSLLCAYGFFASLRPSEPFLTPYLLGPDKNLTKREVRAAGRGRGRGRQVCGGAAAREGAGAFLGRFVTFPRWKAARAVRRSNSGCLPVGFGARLLRARSRGAGVLQAGSSCRGRGRAGGERGMCLEKKKKSENSKLYFAHGGGLVFNEIYPVWTYSYLVLLFPVFLATDYLRYKPVVLLQGLSLIVTWFMLLYAQGLLAIQFLEFFYGIATATEIAYYSYIYSVVDLSRYQKVTSYSRTATLVGFTVGSVLGQILVSVAGWSLFSLNVISLTCVSVAFAVAWFLPMPQKSLFFHHVHSTCKGVNGIKIQNGGIVTDTSASNHLPGWEDVESKIPLNVEDPPMEEPEPQPDRLLVLKVLWNDFLMCYSSRPLLCWSVWWALSTCGYFQVINYTQGLWEQVMPSRYAAIYNGGAVAVFAVGYIKISWSTWGEMTLSLCSLLIAAAVYIMDTVGNIWVCYASYVVFRIIYMLLITIATFQIAANLSMERYALVFGVNTFIALALQTLLTLIVVDASGLGLEITTQFLIYAGYFALIAVVFLANGIVTIMKKYTKQEDPESSSQGGRAAEATYREARVSVPPRAAVCACARPQALP</sequence>
<feature type="transmembrane region" description="Helical" evidence="4">
    <location>
        <begin position="239"/>
        <end position="260"/>
    </location>
</feature>
<feature type="transmembrane region" description="Helical" evidence="4">
    <location>
        <begin position="211"/>
        <end position="233"/>
    </location>
</feature>
<feature type="transmembrane region" description="Helical" evidence="4">
    <location>
        <begin position="466"/>
        <end position="488"/>
    </location>
</feature>
<reference evidence="5" key="1">
    <citation type="submission" date="2023-06" db="EMBL/GenBank/DDBJ databases">
        <title>Reference genome for the Northern bat (Eptesicus nilssonii), a most northern bat species.</title>
        <authorList>
            <person name="Laine V.N."/>
            <person name="Pulliainen A.T."/>
            <person name="Lilley T.M."/>
        </authorList>
    </citation>
    <scope>NUCLEOTIDE SEQUENCE</scope>
    <source>
        <strain evidence="5">BLF_Eptnil</strain>
        <tissue evidence="5">Kidney</tissue>
    </source>
</reference>
<comment type="function">
    <text evidence="3">High-affinity transporter for the intake of thiamine.</text>
</comment>
<feature type="transmembrane region" description="Helical" evidence="4">
    <location>
        <begin position="494"/>
        <end position="513"/>
    </location>
</feature>
<keyword evidence="3" id="KW-0813">Transport</keyword>
<dbReference type="InterPro" id="IPR028338">
    <property type="entry name" value="ThTr-1"/>
</dbReference>
<feature type="transmembrane region" description="Helical" evidence="4">
    <location>
        <begin position="520"/>
        <end position="543"/>
    </location>
</feature>
<dbReference type="Gene3D" id="1.20.1250.20">
    <property type="entry name" value="MFS general substrate transporter like domains"/>
    <property type="match status" value="1"/>
</dbReference>
<keyword evidence="3 4" id="KW-1133">Transmembrane helix</keyword>
<dbReference type="PIRSF" id="PIRSF500794">
    <property type="entry name" value="Thiamine_transporter_1"/>
    <property type="match status" value="1"/>
</dbReference>
<keyword evidence="6" id="KW-1185">Reference proteome</keyword>
<dbReference type="PANTHER" id="PTHR10686:SF19">
    <property type="entry name" value="THIAMINE TRANSPORTER 1"/>
    <property type="match status" value="1"/>
</dbReference>
<keyword evidence="3" id="KW-1003">Cell membrane</keyword>
<evidence type="ECO:0000256" key="1">
    <source>
        <dbReference type="ARBA" id="ARBA00004141"/>
    </source>
</evidence>
<name>A0AA40HE78_CNENI</name>
<keyword evidence="3 4" id="KW-0812">Transmembrane</keyword>
<feature type="transmembrane region" description="Helical" evidence="4">
    <location>
        <begin position="555"/>
        <end position="576"/>
    </location>
</feature>
<organism evidence="5 6">
    <name type="scientific">Cnephaeus nilssonii</name>
    <name type="common">Northern bat</name>
    <name type="synonym">Eptesicus nilssonii</name>
    <dbReference type="NCBI Taxonomy" id="3371016"/>
    <lineage>
        <taxon>Eukaryota</taxon>
        <taxon>Metazoa</taxon>
        <taxon>Chordata</taxon>
        <taxon>Craniata</taxon>
        <taxon>Vertebrata</taxon>
        <taxon>Euteleostomi</taxon>
        <taxon>Mammalia</taxon>
        <taxon>Eutheria</taxon>
        <taxon>Laurasiatheria</taxon>
        <taxon>Chiroptera</taxon>
        <taxon>Yangochiroptera</taxon>
        <taxon>Vespertilionidae</taxon>
        <taxon>Cnephaeus</taxon>
    </lineage>
</organism>
<feature type="transmembrane region" description="Helical" evidence="4">
    <location>
        <begin position="297"/>
        <end position="317"/>
    </location>
</feature>
<dbReference type="PIRSF" id="PIRSF028739">
    <property type="entry name" value="Folate_carrier"/>
    <property type="match status" value="1"/>
</dbReference>
<gene>
    <name evidence="5" type="ORF">QTO34_011673</name>
</gene>
<comment type="similarity">
    <text evidence="2 3">Belongs to the reduced folate carrier (RFC) transporter (TC 2.A.48) family.</text>
</comment>
<dbReference type="GO" id="GO:0015234">
    <property type="term" value="F:thiamine transmembrane transporter activity"/>
    <property type="evidence" value="ECO:0007669"/>
    <property type="project" value="UniProtKB-UniRule"/>
</dbReference>
<accession>A0AA40HE78</accession>
<dbReference type="AlphaFoldDB" id="A0AA40HE78"/>
<feature type="transmembrane region" description="Helical" evidence="4">
    <location>
        <begin position="404"/>
        <end position="425"/>
    </location>
</feature>
<feature type="transmembrane region" description="Helical" evidence="4">
    <location>
        <begin position="437"/>
        <end position="454"/>
    </location>
</feature>
<keyword evidence="3 4" id="KW-0472">Membrane</keyword>
<dbReference type="Proteomes" id="UP001177744">
    <property type="component" value="Unassembled WGS sequence"/>
</dbReference>
<dbReference type="Pfam" id="PF01770">
    <property type="entry name" value="Folate_carrier"/>
    <property type="match status" value="2"/>
</dbReference>
<evidence type="ECO:0000313" key="5">
    <source>
        <dbReference type="EMBL" id="KAK1329483.1"/>
    </source>
</evidence>
<protein>
    <recommendedName>
        <fullName evidence="3">Thiamine transporter 1</fullName>
        <shortName evidence="3">ThTr-1</shortName>
    </recommendedName>
    <alternativeName>
        <fullName evidence="3">Solute carrier family 19 member 2</fullName>
    </alternativeName>
</protein>
<evidence type="ECO:0000256" key="4">
    <source>
        <dbReference type="SAM" id="Phobius"/>
    </source>
</evidence>
<dbReference type="InterPro" id="IPR036259">
    <property type="entry name" value="MFS_trans_sf"/>
</dbReference>
<proteinExistence type="inferred from homology"/>
<feature type="transmembrane region" description="Helical" evidence="4">
    <location>
        <begin position="185"/>
        <end position="204"/>
    </location>
</feature>
<feature type="transmembrane region" description="Helical" evidence="4">
    <location>
        <begin position="272"/>
        <end position="291"/>
    </location>
</feature>
<evidence type="ECO:0000256" key="3">
    <source>
        <dbReference type="PIRNR" id="PIRNR028739"/>
    </source>
</evidence>
<evidence type="ECO:0000256" key="2">
    <source>
        <dbReference type="ARBA" id="ARBA00005773"/>
    </source>
</evidence>
<evidence type="ECO:0000313" key="6">
    <source>
        <dbReference type="Proteomes" id="UP001177744"/>
    </source>
</evidence>